<organism evidence="1 2">
    <name type="scientific">Sipha flava</name>
    <name type="common">yellow sugarcane aphid</name>
    <dbReference type="NCBI Taxonomy" id="143950"/>
    <lineage>
        <taxon>Eukaryota</taxon>
        <taxon>Metazoa</taxon>
        <taxon>Ecdysozoa</taxon>
        <taxon>Arthropoda</taxon>
        <taxon>Hexapoda</taxon>
        <taxon>Insecta</taxon>
        <taxon>Pterygota</taxon>
        <taxon>Neoptera</taxon>
        <taxon>Paraneoptera</taxon>
        <taxon>Hemiptera</taxon>
        <taxon>Sternorrhyncha</taxon>
        <taxon>Aphidomorpha</taxon>
        <taxon>Aphidoidea</taxon>
        <taxon>Aphididae</taxon>
        <taxon>Sipha</taxon>
    </lineage>
</organism>
<keyword evidence="1" id="KW-1185">Reference proteome</keyword>
<dbReference type="RefSeq" id="XP_025424088.1">
    <property type="nucleotide sequence ID" value="XM_025568303.1"/>
</dbReference>
<dbReference type="PANTHER" id="PTHR46289">
    <property type="entry name" value="52 KDA REPRESSOR OF THE INHIBITOR OF THE PROTEIN KINASE-LIKE PROTEIN-RELATED"/>
    <property type="match status" value="1"/>
</dbReference>
<evidence type="ECO:0000313" key="2">
    <source>
        <dbReference type="RefSeq" id="XP_025424088.1"/>
    </source>
</evidence>
<proteinExistence type="predicted"/>
<protein>
    <submittedName>
        <fullName evidence="2">Uncharacterized protein LOC112693310</fullName>
    </submittedName>
</protein>
<gene>
    <name evidence="2" type="primary">LOC112693310</name>
</gene>
<dbReference type="InterPro" id="IPR052958">
    <property type="entry name" value="IFN-induced_PKR_regulator"/>
</dbReference>
<dbReference type="OrthoDB" id="6624244at2759"/>
<accession>A0A8B8GM07</accession>
<reference evidence="2" key="1">
    <citation type="submission" date="2025-08" db="UniProtKB">
        <authorList>
            <consortium name="RefSeq"/>
        </authorList>
    </citation>
    <scope>IDENTIFICATION</scope>
    <source>
        <tissue evidence="2">Whole body</tissue>
    </source>
</reference>
<sequence length="190" mass="21844">MSGQINGVQALILKEQPLAFYTHCFNHSLNLCLSKACKVFTIKIKMELLTLCETRWIEWHDALIIFKELFLYIIETLDDYENNGSKSDFSSKAVMYGSAIRKSDHVVSLEVVVFIFSYTLNLSQVFQSKQQDLSKALNDVVTVRESLESIRRDVDINFKNIFSEVLKIASKIDVDIKIPRVVANKIKEQM</sequence>
<dbReference type="PANTHER" id="PTHR46289:SF14">
    <property type="entry name" value="DUF4371 DOMAIN-CONTAINING PROTEIN"/>
    <property type="match status" value="1"/>
</dbReference>
<evidence type="ECO:0000313" key="1">
    <source>
        <dbReference type="Proteomes" id="UP000694846"/>
    </source>
</evidence>
<name>A0A8B8GM07_9HEMI</name>
<dbReference type="AlphaFoldDB" id="A0A8B8GM07"/>
<dbReference type="Proteomes" id="UP000694846">
    <property type="component" value="Unplaced"/>
</dbReference>
<dbReference type="GeneID" id="112693310"/>